<dbReference type="InterPro" id="IPR033116">
    <property type="entry name" value="TRYPSIN_SER"/>
</dbReference>
<evidence type="ECO:0000256" key="3">
    <source>
        <dbReference type="ARBA" id="ARBA00022475"/>
    </source>
</evidence>
<feature type="transmembrane region" description="Helical" evidence="17">
    <location>
        <begin position="20"/>
        <end position="43"/>
    </location>
</feature>
<dbReference type="InterPro" id="IPR018114">
    <property type="entry name" value="TRYPSIN_HIS"/>
</dbReference>
<comment type="similarity">
    <text evidence="2">Belongs to the peptidase S1 family. Snake venom subfamily.</text>
</comment>
<keyword evidence="7 16" id="KW-0378">Hydrolase</keyword>
<keyword evidence="15" id="KW-0807">Transducer</keyword>
<evidence type="ECO:0000256" key="10">
    <source>
        <dbReference type="ARBA" id="ARBA00023040"/>
    </source>
</evidence>
<dbReference type="GO" id="GO:0004252">
    <property type="term" value="F:serine-type endopeptidase activity"/>
    <property type="evidence" value="ECO:0007669"/>
    <property type="project" value="InterPro"/>
</dbReference>
<keyword evidence="6" id="KW-0732">Signal</keyword>
<keyword evidence="5 17" id="KW-0812">Transmembrane</keyword>
<gene>
    <name evidence="21" type="primary">LOC106541280</name>
</gene>
<proteinExistence type="inferred from homology"/>
<evidence type="ECO:0000256" key="17">
    <source>
        <dbReference type="SAM" id="Phobius"/>
    </source>
</evidence>
<evidence type="ECO:0000256" key="5">
    <source>
        <dbReference type="ARBA" id="ARBA00022692"/>
    </source>
</evidence>
<evidence type="ECO:0000259" key="18">
    <source>
        <dbReference type="PROSITE" id="PS50240"/>
    </source>
</evidence>
<keyword evidence="20" id="KW-1185">Reference proteome</keyword>
<dbReference type="KEGG" id="tsr:106541280"/>
<dbReference type="PROSITE" id="PS50259">
    <property type="entry name" value="G_PROTEIN_RECEP_F3_4"/>
    <property type="match status" value="1"/>
</dbReference>
<dbReference type="GeneID" id="106541280"/>
<dbReference type="Pfam" id="PF00089">
    <property type="entry name" value="Trypsin"/>
    <property type="match status" value="3"/>
</dbReference>
<reference evidence="21" key="1">
    <citation type="submission" date="2025-08" db="UniProtKB">
        <authorList>
            <consortium name="RefSeq"/>
        </authorList>
    </citation>
    <scope>IDENTIFICATION</scope>
    <source>
        <tissue evidence="21">Skeletal muscle</tissue>
    </source>
</reference>
<dbReference type="PANTHER" id="PTHR24253">
    <property type="entry name" value="TRANSMEMBRANE PROTEASE SERINE"/>
    <property type="match status" value="1"/>
</dbReference>
<dbReference type="PROSITE" id="PS00134">
    <property type="entry name" value="TRYPSIN_HIS"/>
    <property type="match status" value="1"/>
</dbReference>
<evidence type="ECO:0000256" key="16">
    <source>
        <dbReference type="RuleBase" id="RU363034"/>
    </source>
</evidence>
<dbReference type="FunFam" id="2.40.10.10:FF:000016">
    <property type="entry name" value="Tryptase beta-2"/>
    <property type="match status" value="1"/>
</dbReference>
<evidence type="ECO:0000313" key="21">
    <source>
        <dbReference type="RefSeq" id="XP_013912144.1"/>
    </source>
</evidence>
<dbReference type="CDD" id="cd00190">
    <property type="entry name" value="Tryp_SPc"/>
    <property type="match status" value="1"/>
</dbReference>
<dbReference type="InterPro" id="IPR043504">
    <property type="entry name" value="Peptidase_S1_PA_chymotrypsin"/>
</dbReference>
<keyword evidence="13" id="KW-1015">Disulfide bond</keyword>
<dbReference type="Gene3D" id="2.40.10.10">
    <property type="entry name" value="Trypsin-like serine proteases"/>
    <property type="match status" value="3"/>
</dbReference>
<comment type="subcellular location">
    <subcellularLocation>
        <location evidence="1">Cell membrane</location>
        <topology evidence="1">Multi-pass membrane protein</topology>
    </subcellularLocation>
</comment>
<dbReference type="OrthoDB" id="93664at2759"/>
<dbReference type="InterPro" id="IPR001254">
    <property type="entry name" value="Trypsin_dom"/>
</dbReference>
<keyword evidence="8 16" id="KW-0720">Serine protease</keyword>
<evidence type="ECO:0000256" key="1">
    <source>
        <dbReference type="ARBA" id="ARBA00004651"/>
    </source>
</evidence>
<evidence type="ECO:0000256" key="13">
    <source>
        <dbReference type="ARBA" id="ARBA00023157"/>
    </source>
</evidence>
<evidence type="ECO:0000256" key="8">
    <source>
        <dbReference type="ARBA" id="ARBA00022825"/>
    </source>
</evidence>
<dbReference type="PROSITE" id="PS50240">
    <property type="entry name" value="TRYPSIN_DOM"/>
    <property type="match status" value="1"/>
</dbReference>
<sequence>MDMYSVTGEIVLQCSAGSTVMFYSVLGYLGFLAIISFAVAFLARTLPDTFNEAKFITFSMIKNPSNFTVLVGALKLSDPGPQSIIASVKRIILNPSYEGDSRIGDIALVQLEQRLHLSQQISPICVPNANVNFPPGQKCWSTTSFLCMRKTKEGNKEISSGVMAHHQQGLQRRLLLLVLLQMITNVEPSYATRVCGKQGYLNRIVGGTDSRDGEWPWQVSIKLNGHHHCGGSLVTNQWIITASHCFKGRQNSDILQKLEVPIISTKKCNSLYRQDSRQRRSSREIKEDMICAGFAAGQRDACQGDSGGPLACRMEDFWFIAGVVSWGDGCAQKNRPGVYAKVAYYQKWIHSQIPELRDTHGSRVNNSSISHSASTGSFSFISLLAATIVLQLLSQQTF</sequence>
<evidence type="ECO:0000256" key="14">
    <source>
        <dbReference type="ARBA" id="ARBA00023180"/>
    </source>
</evidence>
<evidence type="ECO:0000256" key="4">
    <source>
        <dbReference type="ARBA" id="ARBA00022670"/>
    </source>
</evidence>
<feature type="domain" description="G-protein coupled receptors family 3 profile" evidence="19">
    <location>
        <begin position="1"/>
        <end position="71"/>
    </location>
</feature>
<evidence type="ECO:0000313" key="20">
    <source>
        <dbReference type="Proteomes" id="UP000504617"/>
    </source>
</evidence>
<dbReference type="GO" id="GO:0005886">
    <property type="term" value="C:plasma membrane"/>
    <property type="evidence" value="ECO:0007669"/>
    <property type="project" value="UniProtKB-SubCell"/>
</dbReference>
<dbReference type="InterPro" id="IPR009003">
    <property type="entry name" value="Peptidase_S1_PA"/>
</dbReference>
<keyword evidence="14" id="KW-0325">Glycoprotein</keyword>
<dbReference type="GO" id="GO:0004930">
    <property type="term" value="F:G protein-coupled receptor activity"/>
    <property type="evidence" value="ECO:0007669"/>
    <property type="project" value="UniProtKB-KW"/>
</dbReference>
<keyword evidence="4 16" id="KW-0645">Protease</keyword>
<organism evidence="20 21">
    <name type="scientific">Thamnophis sirtalis</name>
    <dbReference type="NCBI Taxonomy" id="35019"/>
    <lineage>
        <taxon>Eukaryota</taxon>
        <taxon>Metazoa</taxon>
        <taxon>Chordata</taxon>
        <taxon>Craniata</taxon>
        <taxon>Vertebrata</taxon>
        <taxon>Euteleostomi</taxon>
        <taxon>Lepidosauria</taxon>
        <taxon>Squamata</taxon>
        <taxon>Bifurcata</taxon>
        <taxon>Unidentata</taxon>
        <taxon>Episquamata</taxon>
        <taxon>Toxicofera</taxon>
        <taxon>Serpentes</taxon>
        <taxon>Colubroidea</taxon>
        <taxon>Colubridae</taxon>
        <taxon>Natricinae</taxon>
        <taxon>Thamnophis</taxon>
    </lineage>
</organism>
<evidence type="ECO:0000259" key="19">
    <source>
        <dbReference type="PROSITE" id="PS50259"/>
    </source>
</evidence>
<protein>
    <submittedName>
        <fullName evidence="21">Serine protease 27-like</fullName>
    </submittedName>
</protein>
<evidence type="ECO:0000256" key="7">
    <source>
        <dbReference type="ARBA" id="ARBA00022801"/>
    </source>
</evidence>
<dbReference type="Pfam" id="PF00003">
    <property type="entry name" value="7tm_3"/>
    <property type="match status" value="1"/>
</dbReference>
<dbReference type="InterPro" id="IPR017978">
    <property type="entry name" value="GPCR_3_C"/>
</dbReference>
<dbReference type="AlphaFoldDB" id="A0A6I9X973"/>
<dbReference type="SMART" id="SM00020">
    <property type="entry name" value="Tryp_SPc"/>
    <property type="match status" value="1"/>
</dbReference>
<evidence type="ECO:0000256" key="15">
    <source>
        <dbReference type="ARBA" id="ARBA00023224"/>
    </source>
</evidence>
<keyword evidence="10" id="KW-0675">Receptor</keyword>
<evidence type="ECO:0000256" key="6">
    <source>
        <dbReference type="ARBA" id="ARBA00022729"/>
    </source>
</evidence>
<evidence type="ECO:0000256" key="2">
    <source>
        <dbReference type="ARBA" id="ARBA00009228"/>
    </source>
</evidence>
<dbReference type="PROSITE" id="PS00135">
    <property type="entry name" value="TRYPSIN_SER"/>
    <property type="match status" value="1"/>
</dbReference>
<evidence type="ECO:0000256" key="12">
    <source>
        <dbReference type="ARBA" id="ARBA00023145"/>
    </source>
</evidence>
<name>A0A6I9X973_9SAUR</name>
<keyword evidence="10" id="KW-0297">G-protein coupled receptor</keyword>
<accession>A0A6I9X973</accession>
<dbReference type="RefSeq" id="XP_013912144.1">
    <property type="nucleotide sequence ID" value="XM_014056669.1"/>
</dbReference>
<keyword evidence="12" id="KW-0865">Zymogen</keyword>
<feature type="domain" description="Peptidase S1" evidence="18">
    <location>
        <begin position="30"/>
        <end position="354"/>
    </location>
</feature>
<dbReference type="PANTHER" id="PTHR24253:SF119">
    <property type="entry name" value="SERINE PROTEASE 27"/>
    <property type="match status" value="1"/>
</dbReference>
<dbReference type="Proteomes" id="UP000504617">
    <property type="component" value="Unplaced"/>
</dbReference>
<evidence type="ECO:0000256" key="9">
    <source>
        <dbReference type="ARBA" id="ARBA00022989"/>
    </source>
</evidence>
<dbReference type="InterPro" id="IPR017979">
    <property type="entry name" value="GPCR_3_CS"/>
</dbReference>
<keyword evidence="11 17" id="KW-0472">Membrane</keyword>
<dbReference type="SUPFAM" id="SSF50494">
    <property type="entry name" value="Trypsin-like serine proteases"/>
    <property type="match status" value="2"/>
</dbReference>
<keyword evidence="9 17" id="KW-1133">Transmembrane helix</keyword>
<evidence type="ECO:0000256" key="11">
    <source>
        <dbReference type="ARBA" id="ARBA00023136"/>
    </source>
</evidence>
<keyword evidence="3" id="KW-1003">Cell membrane</keyword>
<dbReference type="PROSITE" id="PS00981">
    <property type="entry name" value="G_PROTEIN_RECEP_F3_3"/>
    <property type="match status" value="1"/>
</dbReference>
<dbReference type="GO" id="GO:0006508">
    <property type="term" value="P:proteolysis"/>
    <property type="evidence" value="ECO:0007669"/>
    <property type="project" value="UniProtKB-KW"/>
</dbReference>